<gene>
    <name evidence="1" type="ORF">SERLADRAFT_379566</name>
</gene>
<sequence>ARKAASGCCCCFRKKGFGLGRSARVVCGWRREKSELHGHAPARQTRRIGFIWKYSEREELPSRRYP</sequence>
<reference evidence="1" key="1">
    <citation type="submission" date="2011-04" db="EMBL/GenBank/DDBJ databases">
        <title>Evolution of plant cell wall degrading machinery underlies the functional diversity of forest fungi.</title>
        <authorList>
            <consortium name="US DOE Joint Genome Institute (JGI-PGF)"/>
            <person name="Eastwood D.C."/>
            <person name="Floudas D."/>
            <person name="Binder M."/>
            <person name="Majcherczyk A."/>
            <person name="Schneider P."/>
            <person name="Aerts A."/>
            <person name="Asiegbu F.O."/>
            <person name="Baker S.E."/>
            <person name="Barry K."/>
            <person name="Bendiksby M."/>
            <person name="Blumentritt M."/>
            <person name="Coutinho P.M."/>
            <person name="Cullen D."/>
            <person name="Cullen D."/>
            <person name="Gathman A."/>
            <person name="Goodell B."/>
            <person name="Henrissat B."/>
            <person name="Ihrmark K."/>
            <person name="Kauserud H."/>
            <person name="Kohler A."/>
            <person name="LaButti K."/>
            <person name="Lapidus A."/>
            <person name="Lavin J.L."/>
            <person name="Lee Y.-H."/>
            <person name="Lindquist E."/>
            <person name="Lilly W."/>
            <person name="Lucas S."/>
            <person name="Morin E."/>
            <person name="Murat C."/>
            <person name="Oguiza J.A."/>
            <person name="Park J."/>
            <person name="Pisabarro A.G."/>
            <person name="Riley R."/>
            <person name="Rosling A."/>
            <person name="Salamov A."/>
            <person name="Schmidt O."/>
            <person name="Schmutz J."/>
            <person name="Skrede I."/>
            <person name="Stenlid J."/>
            <person name="Wiebenga A."/>
            <person name="Xie X."/>
            <person name="Kues U."/>
            <person name="Hibbett D.S."/>
            <person name="Hoffmeister D."/>
            <person name="Hogberg N."/>
            <person name="Martin F."/>
            <person name="Grigoriev I.V."/>
            <person name="Watkinson S.C."/>
        </authorList>
    </citation>
    <scope>NUCLEOTIDE SEQUENCE</scope>
    <source>
        <strain evidence="1">S7.9</strain>
    </source>
</reference>
<proteinExistence type="predicted"/>
<evidence type="ECO:0000313" key="1">
    <source>
        <dbReference type="EMBL" id="EGO29959.1"/>
    </source>
</evidence>
<dbReference type="EMBL" id="GL945429">
    <property type="protein sequence ID" value="EGO29959.1"/>
    <property type="molecule type" value="Genomic_DNA"/>
</dbReference>
<accession>F8NHF6</accession>
<dbReference type="HOGENOM" id="CLU_2838330_0_0_1"/>
<dbReference type="GeneID" id="18810832"/>
<dbReference type="Proteomes" id="UP000008064">
    <property type="component" value="Unassembled WGS sequence"/>
</dbReference>
<dbReference type="RefSeq" id="XP_007314201.1">
    <property type="nucleotide sequence ID" value="XM_007314139.1"/>
</dbReference>
<organism>
    <name type="scientific">Serpula lacrymans var. lacrymans (strain S7.9)</name>
    <name type="common">Dry rot fungus</name>
    <dbReference type="NCBI Taxonomy" id="578457"/>
    <lineage>
        <taxon>Eukaryota</taxon>
        <taxon>Fungi</taxon>
        <taxon>Dikarya</taxon>
        <taxon>Basidiomycota</taxon>
        <taxon>Agaricomycotina</taxon>
        <taxon>Agaricomycetes</taxon>
        <taxon>Agaricomycetidae</taxon>
        <taxon>Boletales</taxon>
        <taxon>Coniophorineae</taxon>
        <taxon>Serpulaceae</taxon>
        <taxon>Serpula</taxon>
    </lineage>
</organism>
<name>F8NHF6_SERL9</name>
<feature type="non-terminal residue" evidence="1">
    <location>
        <position position="1"/>
    </location>
</feature>
<protein>
    <submittedName>
        <fullName evidence="1">Uncharacterized protein</fullName>
    </submittedName>
</protein>
<dbReference type="KEGG" id="sla:SERLADRAFT_379566"/>
<dbReference type="AlphaFoldDB" id="F8NHF6"/>